<dbReference type="RefSeq" id="WP_129886064.1">
    <property type="nucleotide sequence ID" value="NZ_CP035758.1"/>
</dbReference>
<accession>A0A4P6JLD2</accession>
<reference evidence="1 2" key="1">
    <citation type="submission" date="2019-01" db="EMBL/GenBank/DDBJ databases">
        <title>Ktedonosporobacter rubrisoli SCAWS-G2.</title>
        <authorList>
            <person name="Huang Y."/>
            <person name="Yan B."/>
        </authorList>
    </citation>
    <scope>NUCLEOTIDE SEQUENCE [LARGE SCALE GENOMIC DNA]</scope>
    <source>
        <strain evidence="1 2">SCAWS-G2</strain>
    </source>
</reference>
<protein>
    <submittedName>
        <fullName evidence="1">Uncharacterized protein</fullName>
    </submittedName>
</protein>
<keyword evidence="2" id="KW-1185">Reference proteome</keyword>
<sequence>MAFPSAENRFEIHAGQAEEIPAAILLTDNAFPFYNVTERSVGNDRGGPGVSSGLTSQSWQYRRALAP</sequence>
<dbReference type="AlphaFoldDB" id="A0A4P6JLD2"/>
<name>A0A4P6JLD2_KTERU</name>
<gene>
    <name evidence="1" type="ORF">EPA93_05395</name>
</gene>
<dbReference type="KEGG" id="kbs:EPA93_05395"/>
<dbReference type="EMBL" id="CP035758">
    <property type="protein sequence ID" value="QBD75466.1"/>
    <property type="molecule type" value="Genomic_DNA"/>
</dbReference>
<evidence type="ECO:0000313" key="1">
    <source>
        <dbReference type="EMBL" id="QBD75466.1"/>
    </source>
</evidence>
<proteinExistence type="predicted"/>
<evidence type="ECO:0000313" key="2">
    <source>
        <dbReference type="Proteomes" id="UP000290365"/>
    </source>
</evidence>
<organism evidence="1 2">
    <name type="scientific">Ktedonosporobacter rubrisoli</name>
    <dbReference type="NCBI Taxonomy" id="2509675"/>
    <lineage>
        <taxon>Bacteria</taxon>
        <taxon>Bacillati</taxon>
        <taxon>Chloroflexota</taxon>
        <taxon>Ktedonobacteria</taxon>
        <taxon>Ktedonobacterales</taxon>
        <taxon>Ktedonosporobacteraceae</taxon>
        <taxon>Ktedonosporobacter</taxon>
    </lineage>
</organism>
<dbReference type="Proteomes" id="UP000290365">
    <property type="component" value="Chromosome"/>
</dbReference>